<keyword evidence="3" id="KW-0547">Nucleotide-binding</keyword>
<dbReference type="InterPro" id="IPR033892">
    <property type="entry name" value="FNR_bac"/>
</dbReference>
<reference evidence="8" key="1">
    <citation type="submission" date="2021-06" db="EMBL/GenBank/DDBJ databases">
        <title>Vibrio nov. sp., novel gut bacterium isolated from Yellow Sea oyster.</title>
        <authorList>
            <person name="Muhammad N."/>
            <person name="Nguyen T.H."/>
            <person name="Lee Y.-J."/>
            <person name="Ko J."/>
            <person name="Kim S.-G."/>
        </authorList>
    </citation>
    <scope>NUCLEOTIDE SEQUENCE</scope>
    <source>
        <strain evidence="8">OG9-811</strain>
    </source>
</reference>
<dbReference type="KEGG" id="vos:KNV97_13180"/>
<keyword evidence="5" id="KW-0521">NADP</keyword>
<dbReference type="PANTHER" id="PTHR47878">
    <property type="entry name" value="OXIDOREDUCTASE FAD/NAD(P)-BINDING DOMAIN PROTEIN"/>
    <property type="match status" value="1"/>
</dbReference>
<dbReference type="Pfam" id="PF00175">
    <property type="entry name" value="NAD_binding_1"/>
    <property type="match status" value="1"/>
</dbReference>
<evidence type="ECO:0000313" key="8">
    <source>
        <dbReference type="EMBL" id="QXO19336.1"/>
    </source>
</evidence>
<protein>
    <submittedName>
        <fullName evidence="8">Ferredoxin--NADP reductase</fullName>
    </submittedName>
</protein>
<dbReference type="Proteomes" id="UP000694232">
    <property type="component" value="Chromosome 1"/>
</dbReference>
<dbReference type="InterPro" id="IPR051930">
    <property type="entry name" value="FNR_type-1"/>
</dbReference>
<evidence type="ECO:0000313" key="9">
    <source>
        <dbReference type="Proteomes" id="UP000694232"/>
    </source>
</evidence>
<dbReference type="RefSeq" id="WP_218563434.1">
    <property type="nucleotide sequence ID" value="NZ_CP076643.1"/>
</dbReference>
<keyword evidence="4" id="KW-0274">FAD</keyword>
<sequence length="251" mass="27776">MSSHTGYHRAQVVERVDWTDELFSLRVSHTPLDFVAGQFTKLGLETADGELISRAYSLVNAPDTQNGHEFLITTVPQGKLSPSLQALVAGDSIWVGDSAHGDLTRAFVPEQTQDLWLLATGTGIGPFLSLLQGRQLAPRRIILVHGVRFARDLAYQALIHKLLNEYQGQLSYHPVVSREPVENTLQGRIPALIDSAALQDAAGVRMSPQHSFAMLCGNPDMIKDTIKSLQNQGLERYRQATGGNIIHERYW</sequence>
<evidence type="ECO:0000256" key="2">
    <source>
        <dbReference type="ARBA" id="ARBA00022630"/>
    </source>
</evidence>
<dbReference type="GO" id="GO:0034599">
    <property type="term" value="P:cellular response to oxidative stress"/>
    <property type="evidence" value="ECO:0007669"/>
    <property type="project" value="TreeGrafter"/>
</dbReference>
<organism evidence="8 9">
    <name type="scientific">Vibrio ostreae</name>
    <dbReference type="NCBI Taxonomy" id="2841925"/>
    <lineage>
        <taxon>Bacteria</taxon>
        <taxon>Pseudomonadati</taxon>
        <taxon>Pseudomonadota</taxon>
        <taxon>Gammaproteobacteria</taxon>
        <taxon>Vibrionales</taxon>
        <taxon>Vibrionaceae</taxon>
        <taxon>Vibrio</taxon>
    </lineage>
</organism>
<dbReference type="InterPro" id="IPR017927">
    <property type="entry name" value="FAD-bd_FR_type"/>
</dbReference>
<dbReference type="PROSITE" id="PS51384">
    <property type="entry name" value="FAD_FR"/>
    <property type="match status" value="1"/>
</dbReference>
<evidence type="ECO:0000256" key="5">
    <source>
        <dbReference type="ARBA" id="ARBA00022857"/>
    </source>
</evidence>
<comment type="cofactor">
    <cofactor evidence="1">
        <name>FAD</name>
        <dbReference type="ChEBI" id="CHEBI:57692"/>
    </cofactor>
</comment>
<dbReference type="GO" id="GO:0042167">
    <property type="term" value="P:heme catabolic process"/>
    <property type="evidence" value="ECO:0007669"/>
    <property type="project" value="TreeGrafter"/>
</dbReference>
<dbReference type="GO" id="GO:0004324">
    <property type="term" value="F:ferredoxin-NADP+ reductase activity"/>
    <property type="evidence" value="ECO:0007669"/>
    <property type="project" value="InterPro"/>
</dbReference>
<dbReference type="PANTHER" id="PTHR47878:SF1">
    <property type="entry name" value="FLAVODOXIN_FERREDOXIN--NADP REDUCTASE"/>
    <property type="match status" value="1"/>
</dbReference>
<gene>
    <name evidence="8" type="ORF">KNV97_13180</name>
</gene>
<proteinExistence type="predicted"/>
<evidence type="ECO:0000256" key="6">
    <source>
        <dbReference type="ARBA" id="ARBA00023002"/>
    </source>
</evidence>
<dbReference type="Pfam" id="PF00970">
    <property type="entry name" value="FAD_binding_6"/>
    <property type="match status" value="1"/>
</dbReference>
<dbReference type="AlphaFoldDB" id="A0A975YQ72"/>
<dbReference type="CDD" id="cd06195">
    <property type="entry name" value="FNR1"/>
    <property type="match status" value="1"/>
</dbReference>
<accession>A0A975YQ72</accession>
<dbReference type="InterPro" id="IPR008333">
    <property type="entry name" value="Cbr1-like_FAD-bd_dom"/>
</dbReference>
<dbReference type="InterPro" id="IPR001433">
    <property type="entry name" value="OxRdtase_FAD/NAD-bd"/>
</dbReference>
<keyword evidence="2" id="KW-0285">Flavoprotein</keyword>
<keyword evidence="9" id="KW-1185">Reference proteome</keyword>
<evidence type="ECO:0000256" key="3">
    <source>
        <dbReference type="ARBA" id="ARBA00022741"/>
    </source>
</evidence>
<dbReference type="EMBL" id="CP076643">
    <property type="protein sequence ID" value="QXO19336.1"/>
    <property type="molecule type" value="Genomic_DNA"/>
</dbReference>
<dbReference type="GO" id="GO:0000166">
    <property type="term" value="F:nucleotide binding"/>
    <property type="evidence" value="ECO:0007669"/>
    <property type="project" value="UniProtKB-KW"/>
</dbReference>
<evidence type="ECO:0000259" key="7">
    <source>
        <dbReference type="PROSITE" id="PS51384"/>
    </source>
</evidence>
<evidence type="ECO:0000256" key="1">
    <source>
        <dbReference type="ARBA" id="ARBA00001974"/>
    </source>
</evidence>
<evidence type="ECO:0000256" key="4">
    <source>
        <dbReference type="ARBA" id="ARBA00022827"/>
    </source>
</evidence>
<name>A0A975YQ72_9VIBR</name>
<keyword evidence="6" id="KW-0560">Oxidoreductase</keyword>
<feature type="domain" description="FAD-binding FR-type" evidence="7">
    <location>
        <begin position="5"/>
        <end position="106"/>
    </location>
</feature>